<sequence length="157" mass="17030">MSWIFRTVSIPLMPSFRGGAAARRQEAIARAFESEVRREFRAAAEFTGVRTKTHVAAGVTITTPRIGGVVMGPPVTFTVELMPGMVPSDLLAPARRVAEAVGGRGVRIEPIAGRWLRVVVLEEPEPEPAPPAPRRLRSRPLVTPCTAETAEGPHSFR</sequence>
<gene>
    <name evidence="2" type="ORF">EV188_103751</name>
</gene>
<reference evidence="2 3" key="1">
    <citation type="submission" date="2019-03" db="EMBL/GenBank/DDBJ databases">
        <title>Genomic Encyclopedia of Type Strains, Phase IV (KMG-IV): sequencing the most valuable type-strain genomes for metagenomic binning, comparative biology and taxonomic classification.</title>
        <authorList>
            <person name="Goeker M."/>
        </authorList>
    </citation>
    <scope>NUCLEOTIDE SEQUENCE [LARGE SCALE GENOMIC DNA]</scope>
    <source>
        <strain evidence="2 3">DSM 45775</strain>
    </source>
</reference>
<name>A0A4R6VIN7_9PSEU</name>
<keyword evidence="3" id="KW-1185">Reference proteome</keyword>
<organism evidence="2 3">
    <name type="scientific">Actinomycetospora succinea</name>
    <dbReference type="NCBI Taxonomy" id="663603"/>
    <lineage>
        <taxon>Bacteria</taxon>
        <taxon>Bacillati</taxon>
        <taxon>Actinomycetota</taxon>
        <taxon>Actinomycetes</taxon>
        <taxon>Pseudonocardiales</taxon>
        <taxon>Pseudonocardiaceae</taxon>
        <taxon>Actinomycetospora</taxon>
    </lineage>
</organism>
<protein>
    <submittedName>
        <fullName evidence="2">Uncharacterized protein</fullName>
    </submittedName>
</protein>
<comment type="caution">
    <text evidence="2">The sequence shown here is derived from an EMBL/GenBank/DDBJ whole genome shotgun (WGS) entry which is preliminary data.</text>
</comment>
<evidence type="ECO:0000256" key="1">
    <source>
        <dbReference type="SAM" id="MobiDB-lite"/>
    </source>
</evidence>
<accession>A0A4R6VIN7</accession>
<proteinExistence type="predicted"/>
<dbReference type="Proteomes" id="UP000295705">
    <property type="component" value="Unassembled WGS sequence"/>
</dbReference>
<feature type="region of interest" description="Disordered" evidence="1">
    <location>
        <begin position="124"/>
        <end position="157"/>
    </location>
</feature>
<evidence type="ECO:0000313" key="3">
    <source>
        <dbReference type="Proteomes" id="UP000295705"/>
    </source>
</evidence>
<dbReference type="EMBL" id="SNYO01000003">
    <property type="protein sequence ID" value="TDQ61244.1"/>
    <property type="molecule type" value="Genomic_DNA"/>
</dbReference>
<evidence type="ECO:0000313" key="2">
    <source>
        <dbReference type="EMBL" id="TDQ61244.1"/>
    </source>
</evidence>
<dbReference type="AlphaFoldDB" id="A0A4R6VIN7"/>